<keyword evidence="2" id="KW-0804">Transcription</keyword>
<dbReference type="SUPFAM" id="SSF54534">
    <property type="entry name" value="FKBP-like"/>
    <property type="match status" value="1"/>
</dbReference>
<feature type="domain" description="Transcription elongation factor GreA/GreB C-terminal" evidence="4">
    <location>
        <begin position="85"/>
        <end position="156"/>
    </location>
</feature>
<dbReference type="SUPFAM" id="SSF46557">
    <property type="entry name" value="GreA transcript cleavage protein, N-terminal domain"/>
    <property type="match status" value="1"/>
</dbReference>
<evidence type="ECO:0000313" key="7">
    <source>
        <dbReference type="Proteomes" id="UP000229335"/>
    </source>
</evidence>
<evidence type="ECO:0000256" key="3">
    <source>
        <dbReference type="SAM" id="Coils"/>
    </source>
</evidence>
<dbReference type="PIRSF" id="PIRSF006092">
    <property type="entry name" value="GreA_GreB"/>
    <property type="match status" value="1"/>
</dbReference>
<evidence type="ECO:0008006" key="8">
    <source>
        <dbReference type="Google" id="ProtNLM"/>
    </source>
</evidence>
<reference evidence="7" key="1">
    <citation type="submission" date="2017-09" db="EMBL/GenBank/DDBJ databases">
        <title>Depth-based differentiation of microbial function through sediment-hosted aquifers and enrichment of novel symbionts in the deep terrestrial subsurface.</title>
        <authorList>
            <person name="Probst A.J."/>
            <person name="Ladd B."/>
            <person name="Jarett J.K."/>
            <person name="Geller-Mcgrath D.E."/>
            <person name="Sieber C.M.K."/>
            <person name="Emerson J.B."/>
            <person name="Anantharaman K."/>
            <person name="Thomas B.C."/>
            <person name="Malmstrom R."/>
            <person name="Stieglmeier M."/>
            <person name="Klingl A."/>
            <person name="Woyke T."/>
            <person name="Ryan C.M."/>
            <person name="Banfield J.F."/>
        </authorList>
    </citation>
    <scope>NUCLEOTIDE SEQUENCE [LARGE SCALE GENOMIC DNA]</scope>
</reference>
<sequence length="163" mass="18349">MKSLIVTPKGMNKLRNEVESLRRQMKELQGQTAEIMEVGGNQWHDNASFDQQGVDLRRLDAKLREIQETISKATVATPPEAPVFKVEIGTRVKFYVGEETKPREVVVVGHGESDPDNDLYAYDTPFASQLIKKKPGDEFSTQIGRAKENIYILSVQLAPEVFT</sequence>
<dbReference type="InterPro" id="IPR036805">
    <property type="entry name" value="Tscrpt_elong_fac_GreA/B_N_sf"/>
</dbReference>
<keyword evidence="3" id="KW-0175">Coiled coil</keyword>
<dbReference type="GO" id="GO:0070063">
    <property type="term" value="F:RNA polymerase binding"/>
    <property type="evidence" value="ECO:0007669"/>
    <property type="project" value="InterPro"/>
</dbReference>
<evidence type="ECO:0000256" key="2">
    <source>
        <dbReference type="ARBA" id="ARBA00023163"/>
    </source>
</evidence>
<feature type="domain" description="Transcription elongation factor GreA/GreB N-terminal" evidence="5">
    <location>
        <begin position="5"/>
        <end position="75"/>
    </location>
</feature>
<evidence type="ECO:0000259" key="4">
    <source>
        <dbReference type="Pfam" id="PF01272"/>
    </source>
</evidence>
<proteinExistence type="predicted"/>
<keyword evidence="1" id="KW-0805">Transcription regulation</keyword>
<dbReference type="PANTHER" id="PTHR30437">
    <property type="entry name" value="TRANSCRIPTION ELONGATION FACTOR GREA"/>
    <property type="match status" value="1"/>
</dbReference>
<feature type="coiled-coil region" evidence="3">
    <location>
        <begin position="11"/>
        <end position="76"/>
    </location>
</feature>
<dbReference type="AlphaFoldDB" id="A0A2M6WMF5"/>
<dbReference type="Gene3D" id="3.10.50.30">
    <property type="entry name" value="Transcription elongation factor, GreA/GreB, C-terminal domain"/>
    <property type="match status" value="1"/>
</dbReference>
<dbReference type="PANTHER" id="PTHR30437:SF4">
    <property type="entry name" value="TRANSCRIPTION ELONGATION FACTOR GREA"/>
    <property type="match status" value="1"/>
</dbReference>
<comment type="caution">
    <text evidence="6">The sequence shown here is derived from an EMBL/GenBank/DDBJ whole genome shotgun (WGS) entry which is preliminary data.</text>
</comment>
<evidence type="ECO:0000256" key="1">
    <source>
        <dbReference type="ARBA" id="ARBA00023015"/>
    </source>
</evidence>
<dbReference type="Proteomes" id="UP000229335">
    <property type="component" value="Unassembled WGS sequence"/>
</dbReference>
<dbReference type="EMBL" id="PFAS01000019">
    <property type="protein sequence ID" value="PIT93980.1"/>
    <property type="molecule type" value="Genomic_DNA"/>
</dbReference>
<dbReference type="Pfam" id="PF03449">
    <property type="entry name" value="GreA_GreB_N"/>
    <property type="match status" value="1"/>
</dbReference>
<organism evidence="6 7">
    <name type="scientific">Candidatus Falkowbacteria bacterium CG10_big_fil_rev_8_21_14_0_10_43_11</name>
    <dbReference type="NCBI Taxonomy" id="1974568"/>
    <lineage>
        <taxon>Bacteria</taxon>
        <taxon>Candidatus Falkowiibacteriota</taxon>
    </lineage>
</organism>
<name>A0A2M6WMF5_9BACT</name>
<protein>
    <recommendedName>
        <fullName evidence="8">Transcription elongation factor GreA/GreB C-terminal domain-containing protein</fullName>
    </recommendedName>
</protein>
<dbReference type="Gene3D" id="1.10.287.180">
    <property type="entry name" value="Transcription elongation factor, GreA/GreB, N-terminal domain"/>
    <property type="match status" value="1"/>
</dbReference>
<accession>A0A2M6WMF5</accession>
<gene>
    <name evidence="6" type="ORF">COU00_01445</name>
</gene>
<dbReference type="GO" id="GO:0003677">
    <property type="term" value="F:DNA binding"/>
    <property type="evidence" value="ECO:0007669"/>
    <property type="project" value="InterPro"/>
</dbReference>
<dbReference type="InterPro" id="IPR023459">
    <property type="entry name" value="Tscrpt_elong_fac_GreA/B_fam"/>
</dbReference>
<dbReference type="InterPro" id="IPR036953">
    <property type="entry name" value="GreA/GreB_C_sf"/>
</dbReference>
<dbReference type="InterPro" id="IPR022691">
    <property type="entry name" value="Tscrpt_elong_fac_GreA/B_N"/>
</dbReference>
<evidence type="ECO:0000259" key="5">
    <source>
        <dbReference type="Pfam" id="PF03449"/>
    </source>
</evidence>
<dbReference type="GO" id="GO:0006354">
    <property type="term" value="P:DNA-templated transcription elongation"/>
    <property type="evidence" value="ECO:0007669"/>
    <property type="project" value="TreeGrafter"/>
</dbReference>
<dbReference type="InterPro" id="IPR001437">
    <property type="entry name" value="Tscrpt_elong_fac_GreA/B_C"/>
</dbReference>
<evidence type="ECO:0000313" key="6">
    <source>
        <dbReference type="EMBL" id="PIT93980.1"/>
    </source>
</evidence>
<dbReference type="Pfam" id="PF01272">
    <property type="entry name" value="GreA_GreB"/>
    <property type="match status" value="1"/>
</dbReference>
<dbReference type="GO" id="GO:0032784">
    <property type="term" value="P:regulation of DNA-templated transcription elongation"/>
    <property type="evidence" value="ECO:0007669"/>
    <property type="project" value="InterPro"/>
</dbReference>